<keyword evidence="3" id="KW-1185">Reference proteome</keyword>
<evidence type="ECO:0000313" key="3">
    <source>
        <dbReference type="Proteomes" id="UP000077202"/>
    </source>
</evidence>
<dbReference type="EMBL" id="LVLJ01001899">
    <property type="protein sequence ID" value="OAE27469.1"/>
    <property type="molecule type" value="Genomic_DNA"/>
</dbReference>
<feature type="region of interest" description="Disordered" evidence="1">
    <location>
        <begin position="1"/>
        <end position="20"/>
    </location>
</feature>
<proteinExistence type="predicted"/>
<protein>
    <submittedName>
        <fullName evidence="2">Uncharacterized protein</fullName>
    </submittedName>
</protein>
<dbReference type="AlphaFoldDB" id="A0A176W350"/>
<name>A0A176W350_MARPO</name>
<accession>A0A176W350</accession>
<dbReference type="Proteomes" id="UP000077202">
    <property type="component" value="Unassembled WGS sequence"/>
</dbReference>
<organism evidence="2 3">
    <name type="scientific">Marchantia polymorpha subsp. ruderalis</name>
    <dbReference type="NCBI Taxonomy" id="1480154"/>
    <lineage>
        <taxon>Eukaryota</taxon>
        <taxon>Viridiplantae</taxon>
        <taxon>Streptophyta</taxon>
        <taxon>Embryophyta</taxon>
        <taxon>Marchantiophyta</taxon>
        <taxon>Marchantiopsida</taxon>
        <taxon>Marchantiidae</taxon>
        <taxon>Marchantiales</taxon>
        <taxon>Marchantiaceae</taxon>
        <taxon>Marchantia</taxon>
    </lineage>
</organism>
<reference evidence="2" key="1">
    <citation type="submission" date="2016-03" db="EMBL/GenBank/DDBJ databases">
        <title>Mechanisms controlling the formation of the plant cell surface in tip-growing cells are functionally conserved among land plants.</title>
        <authorList>
            <person name="Honkanen S."/>
            <person name="Jones V.A."/>
            <person name="Morieri G."/>
            <person name="Champion C."/>
            <person name="Hetherington A.J."/>
            <person name="Kelly S."/>
            <person name="Saint-Marcoux D."/>
            <person name="Proust H."/>
            <person name="Prescott H."/>
            <person name="Dolan L."/>
        </authorList>
    </citation>
    <scope>NUCLEOTIDE SEQUENCE [LARGE SCALE GENOMIC DNA]</scope>
    <source>
        <tissue evidence="2">Whole gametophyte</tissue>
    </source>
</reference>
<evidence type="ECO:0000256" key="1">
    <source>
        <dbReference type="SAM" id="MobiDB-lite"/>
    </source>
</evidence>
<evidence type="ECO:0000313" key="2">
    <source>
        <dbReference type="EMBL" id="OAE27469.1"/>
    </source>
</evidence>
<sequence length="161" mass="17865">MGWQLTAGQGRAGQGQGQRRVECDSPNAIIMDLVDKQMWNTEHCPIQDVGPRSATLGLLFDIDSIRALKEKGGREQLITCLIDGGSRRLDALGRGTPFFTLKSTFVEDKLGKGWHGMGREDVFSEPYSALSPYDLGPPTEPNPAVNQTAHRTHDFQIQWQK</sequence>
<comment type="caution">
    <text evidence="2">The sequence shown here is derived from an EMBL/GenBank/DDBJ whole genome shotgun (WGS) entry which is preliminary data.</text>
</comment>
<gene>
    <name evidence="2" type="ORF">AXG93_3911s1510</name>
</gene>